<feature type="region of interest" description="Disordered" evidence="1">
    <location>
        <begin position="78"/>
        <end position="97"/>
    </location>
</feature>
<feature type="region of interest" description="Disordered" evidence="1">
    <location>
        <begin position="1"/>
        <end position="40"/>
    </location>
</feature>
<gene>
    <name evidence="2" type="ORF">PFISCL1PPCAC_4547</name>
</gene>
<feature type="non-terminal residue" evidence="2">
    <location>
        <position position="1"/>
    </location>
</feature>
<accession>A0AAV5V129</accession>
<keyword evidence="3" id="KW-1185">Reference proteome</keyword>
<dbReference type="Proteomes" id="UP001432322">
    <property type="component" value="Unassembled WGS sequence"/>
</dbReference>
<evidence type="ECO:0000256" key="1">
    <source>
        <dbReference type="SAM" id="MobiDB-lite"/>
    </source>
</evidence>
<protein>
    <submittedName>
        <fullName evidence="2">Uncharacterized protein</fullName>
    </submittedName>
</protein>
<name>A0AAV5V129_9BILA</name>
<evidence type="ECO:0000313" key="2">
    <source>
        <dbReference type="EMBL" id="GMT13250.1"/>
    </source>
</evidence>
<organism evidence="2 3">
    <name type="scientific">Pristionchus fissidentatus</name>
    <dbReference type="NCBI Taxonomy" id="1538716"/>
    <lineage>
        <taxon>Eukaryota</taxon>
        <taxon>Metazoa</taxon>
        <taxon>Ecdysozoa</taxon>
        <taxon>Nematoda</taxon>
        <taxon>Chromadorea</taxon>
        <taxon>Rhabditida</taxon>
        <taxon>Rhabditina</taxon>
        <taxon>Diplogasteromorpha</taxon>
        <taxon>Diplogasteroidea</taxon>
        <taxon>Neodiplogasteridae</taxon>
        <taxon>Pristionchus</taxon>
    </lineage>
</organism>
<evidence type="ECO:0000313" key="3">
    <source>
        <dbReference type="Proteomes" id="UP001432322"/>
    </source>
</evidence>
<dbReference type="AlphaFoldDB" id="A0AAV5V129"/>
<sequence length="97" mass="10245">NGTSKGEVDGGTPKQSERCTPAGTPKTPSKAKKSTKQVPCESHTEFENKIDHIGTPCATGGTSTGETYENMEPINVARASPSDEANKNRAVPILNPY</sequence>
<dbReference type="EMBL" id="BTSY01000002">
    <property type="protein sequence ID" value="GMT13250.1"/>
    <property type="molecule type" value="Genomic_DNA"/>
</dbReference>
<feature type="non-terminal residue" evidence="2">
    <location>
        <position position="97"/>
    </location>
</feature>
<reference evidence="2" key="1">
    <citation type="submission" date="2023-10" db="EMBL/GenBank/DDBJ databases">
        <title>Genome assembly of Pristionchus species.</title>
        <authorList>
            <person name="Yoshida K."/>
            <person name="Sommer R.J."/>
        </authorList>
    </citation>
    <scope>NUCLEOTIDE SEQUENCE</scope>
    <source>
        <strain evidence="2">RS5133</strain>
    </source>
</reference>
<proteinExistence type="predicted"/>
<comment type="caution">
    <text evidence="2">The sequence shown here is derived from an EMBL/GenBank/DDBJ whole genome shotgun (WGS) entry which is preliminary data.</text>
</comment>